<dbReference type="FunFam" id="3.30.1360.40:FF:000001">
    <property type="entry name" value="Ribosome-recycling factor"/>
    <property type="match status" value="1"/>
</dbReference>
<dbReference type="FunFam" id="1.10.132.20:FF:000001">
    <property type="entry name" value="Ribosome-recycling factor"/>
    <property type="match status" value="1"/>
</dbReference>
<dbReference type="HAMAP" id="MF_00040">
    <property type="entry name" value="RRF"/>
    <property type="match status" value="1"/>
</dbReference>
<evidence type="ECO:0000256" key="2">
    <source>
        <dbReference type="ARBA" id="ARBA00005912"/>
    </source>
</evidence>
<sequence length="185" mass="21172">MLDDIHNDANSRMNQAINHTQIELNKIRTGRANPEAFNAIMVDYYGTPTPLNQISTVSVPEPRLITLQPYEKSLIPVIEKAILDANLGYTPGNNGMAVLIPIPSLSEERRVELTKFMHKIIEEGRIAVRNVRRDALHQIHDYGKQENISEDEIKGRETELQKITDDHIKELNSHQDKKEQELMEV</sequence>
<evidence type="ECO:0000313" key="6">
    <source>
        <dbReference type="EMBL" id="SVA07604.1"/>
    </source>
</evidence>
<organism evidence="6">
    <name type="scientific">marine metagenome</name>
    <dbReference type="NCBI Taxonomy" id="408172"/>
    <lineage>
        <taxon>unclassified sequences</taxon>
        <taxon>metagenomes</taxon>
        <taxon>ecological metagenomes</taxon>
    </lineage>
</organism>
<dbReference type="InterPro" id="IPR023584">
    <property type="entry name" value="Ribosome_recyc_fac_dom"/>
</dbReference>
<reference evidence="6" key="1">
    <citation type="submission" date="2018-05" db="EMBL/GenBank/DDBJ databases">
        <authorList>
            <person name="Lanie J.A."/>
            <person name="Ng W.-L."/>
            <person name="Kazmierczak K.M."/>
            <person name="Andrzejewski T.M."/>
            <person name="Davidsen T.M."/>
            <person name="Wayne K.J."/>
            <person name="Tettelin H."/>
            <person name="Glass J.I."/>
            <person name="Rusch D."/>
            <person name="Podicherti R."/>
            <person name="Tsui H.-C.T."/>
            <person name="Winkler M.E."/>
        </authorList>
    </citation>
    <scope>NUCLEOTIDE SEQUENCE</scope>
</reference>
<dbReference type="Gene3D" id="1.10.132.20">
    <property type="entry name" value="Ribosome-recycling factor"/>
    <property type="match status" value="1"/>
</dbReference>
<dbReference type="PANTHER" id="PTHR20982">
    <property type="entry name" value="RIBOSOME RECYCLING FACTOR"/>
    <property type="match status" value="1"/>
</dbReference>
<comment type="similarity">
    <text evidence="2">Belongs to the RRF family.</text>
</comment>
<feature type="domain" description="Ribosome recycling factor" evidence="5">
    <location>
        <begin position="22"/>
        <end position="183"/>
    </location>
</feature>
<evidence type="ECO:0000256" key="1">
    <source>
        <dbReference type="ARBA" id="ARBA00004496"/>
    </source>
</evidence>
<evidence type="ECO:0000256" key="4">
    <source>
        <dbReference type="ARBA" id="ARBA00022917"/>
    </source>
</evidence>
<dbReference type="GO" id="GO:0005737">
    <property type="term" value="C:cytoplasm"/>
    <property type="evidence" value="ECO:0007669"/>
    <property type="project" value="UniProtKB-SubCell"/>
</dbReference>
<dbReference type="Pfam" id="PF01765">
    <property type="entry name" value="RRF"/>
    <property type="match status" value="1"/>
</dbReference>
<dbReference type="Gene3D" id="3.30.1360.40">
    <property type="match status" value="1"/>
</dbReference>
<dbReference type="AlphaFoldDB" id="A0A381SW27"/>
<keyword evidence="4" id="KW-0648">Protein biosynthesis</keyword>
<dbReference type="InterPro" id="IPR002661">
    <property type="entry name" value="Ribosome_recyc_fac"/>
</dbReference>
<dbReference type="GO" id="GO:0043023">
    <property type="term" value="F:ribosomal large subunit binding"/>
    <property type="evidence" value="ECO:0007669"/>
    <property type="project" value="TreeGrafter"/>
</dbReference>
<gene>
    <name evidence="6" type="ORF">METZ01_LOCUS60458</name>
</gene>
<dbReference type="InterPro" id="IPR036191">
    <property type="entry name" value="RRF_sf"/>
</dbReference>
<proteinExistence type="inferred from homology"/>
<evidence type="ECO:0000256" key="3">
    <source>
        <dbReference type="ARBA" id="ARBA00022490"/>
    </source>
</evidence>
<comment type="subcellular location">
    <subcellularLocation>
        <location evidence="1">Cytoplasm</location>
    </subcellularLocation>
</comment>
<evidence type="ECO:0000259" key="5">
    <source>
        <dbReference type="Pfam" id="PF01765"/>
    </source>
</evidence>
<dbReference type="GO" id="GO:0006412">
    <property type="term" value="P:translation"/>
    <property type="evidence" value="ECO:0007669"/>
    <property type="project" value="UniProtKB-KW"/>
</dbReference>
<keyword evidence="3" id="KW-0963">Cytoplasm</keyword>
<accession>A0A381SW27</accession>
<name>A0A381SW27_9ZZZZ</name>
<protein>
    <recommendedName>
        <fullName evidence="5">Ribosome recycling factor domain-containing protein</fullName>
    </recommendedName>
</protein>
<dbReference type="NCBIfam" id="TIGR00496">
    <property type="entry name" value="frr"/>
    <property type="match status" value="1"/>
</dbReference>
<dbReference type="CDD" id="cd00520">
    <property type="entry name" value="RRF"/>
    <property type="match status" value="1"/>
</dbReference>
<dbReference type="EMBL" id="UINC01003587">
    <property type="protein sequence ID" value="SVA07604.1"/>
    <property type="molecule type" value="Genomic_DNA"/>
</dbReference>
<dbReference type="PANTHER" id="PTHR20982:SF3">
    <property type="entry name" value="MITOCHONDRIAL RIBOSOME RECYCLING FACTOR PSEUDO 1"/>
    <property type="match status" value="1"/>
</dbReference>
<dbReference type="SUPFAM" id="SSF55194">
    <property type="entry name" value="Ribosome recycling factor, RRF"/>
    <property type="match status" value="1"/>
</dbReference>